<comment type="caution">
    <text evidence="2">The sequence shown here is derived from an EMBL/GenBank/DDBJ whole genome shotgun (WGS) entry which is preliminary data.</text>
</comment>
<dbReference type="Proteomes" id="UP001378960">
    <property type="component" value="Unassembled WGS sequence"/>
</dbReference>
<name>A0AAV5R9K9_PICKL</name>
<gene>
    <name evidence="2" type="ORF">DAPK24_042750</name>
</gene>
<keyword evidence="3" id="KW-1185">Reference proteome</keyword>
<evidence type="ECO:0000256" key="1">
    <source>
        <dbReference type="SAM" id="Coils"/>
    </source>
</evidence>
<proteinExistence type="predicted"/>
<protein>
    <submittedName>
        <fullName evidence="2">Uncharacterized protein</fullName>
    </submittedName>
</protein>
<accession>A0AAV5R9K9</accession>
<reference evidence="2 3" key="1">
    <citation type="journal article" date="2023" name="Elife">
        <title>Identification of key yeast species and microbe-microbe interactions impacting larval growth of Drosophila in the wild.</title>
        <authorList>
            <person name="Mure A."/>
            <person name="Sugiura Y."/>
            <person name="Maeda R."/>
            <person name="Honda K."/>
            <person name="Sakurai N."/>
            <person name="Takahashi Y."/>
            <person name="Watada M."/>
            <person name="Katoh T."/>
            <person name="Gotoh A."/>
            <person name="Gotoh Y."/>
            <person name="Taniguchi I."/>
            <person name="Nakamura K."/>
            <person name="Hayashi T."/>
            <person name="Katayama T."/>
            <person name="Uemura T."/>
            <person name="Hattori Y."/>
        </authorList>
    </citation>
    <scope>NUCLEOTIDE SEQUENCE [LARGE SCALE GENOMIC DNA]</scope>
    <source>
        <strain evidence="2 3">PK-24</strain>
    </source>
</reference>
<dbReference type="AlphaFoldDB" id="A0AAV5R9K9"/>
<dbReference type="EMBL" id="BTGB01000009">
    <property type="protein sequence ID" value="GMM47677.1"/>
    <property type="molecule type" value="Genomic_DNA"/>
</dbReference>
<evidence type="ECO:0000313" key="2">
    <source>
        <dbReference type="EMBL" id="GMM47677.1"/>
    </source>
</evidence>
<sequence length="174" mass="20552">MLRRYIGKMVNSSSNIQNEKQMSYNDGVSVMKTASGLIKQRKGQSEDEYLNEKLSFWSNGPVIQNHTYVTDYMKEYLNRETTSSFTEIPKIERETVLHGLERLYFQRDYENCLNDVNKILEEIKLNNPNLNQEIDLKKNKNIKRVYNQLVLLSNRCISKLQDENIKSLESQKLY</sequence>
<evidence type="ECO:0000313" key="3">
    <source>
        <dbReference type="Proteomes" id="UP001378960"/>
    </source>
</evidence>
<keyword evidence="1" id="KW-0175">Coiled coil</keyword>
<organism evidence="2 3">
    <name type="scientific">Pichia kluyveri</name>
    <name type="common">Yeast</name>
    <dbReference type="NCBI Taxonomy" id="36015"/>
    <lineage>
        <taxon>Eukaryota</taxon>
        <taxon>Fungi</taxon>
        <taxon>Dikarya</taxon>
        <taxon>Ascomycota</taxon>
        <taxon>Saccharomycotina</taxon>
        <taxon>Pichiomycetes</taxon>
        <taxon>Pichiales</taxon>
        <taxon>Pichiaceae</taxon>
        <taxon>Pichia</taxon>
    </lineage>
</organism>
<feature type="coiled-coil region" evidence="1">
    <location>
        <begin position="113"/>
        <end position="140"/>
    </location>
</feature>